<accession>A0A1E3RZS7</accession>
<evidence type="ECO:0000259" key="2">
    <source>
        <dbReference type="PROSITE" id="PS50801"/>
    </source>
</evidence>
<dbReference type="PROSITE" id="PS50801">
    <property type="entry name" value="STAS"/>
    <property type="match status" value="1"/>
</dbReference>
<dbReference type="AlphaFoldDB" id="A0A1E3RZS7"/>
<comment type="caution">
    <text evidence="3">The sequence shown here is derived from an EMBL/GenBank/DDBJ whole genome shotgun (WGS) entry which is preliminary data.</text>
</comment>
<feature type="domain" description="STAS" evidence="2">
    <location>
        <begin position="18"/>
        <end position="80"/>
    </location>
</feature>
<evidence type="ECO:0000313" key="3">
    <source>
        <dbReference type="EMBL" id="ODQ95331.1"/>
    </source>
</evidence>
<evidence type="ECO:0000313" key="4">
    <source>
        <dbReference type="Proteomes" id="UP000094243"/>
    </source>
</evidence>
<feature type="region of interest" description="Disordered" evidence="1">
    <location>
        <begin position="1"/>
        <end position="23"/>
    </location>
</feature>
<dbReference type="SUPFAM" id="SSF52091">
    <property type="entry name" value="SpoIIaa-like"/>
    <property type="match status" value="1"/>
</dbReference>
<keyword evidence="4" id="KW-1185">Reference proteome</keyword>
<gene>
    <name evidence="3" type="ORF">BHQ17_05350</name>
</gene>
<dbReference type="Proteomes" id="UP000094243">
    <property type="component" value="Unassembled WGS sequence"/>
</dbReference>
<name>A0A1E3RZS7_9MYCO</name>
<organism evidence="3 4">
    <name type="scientific">Mycolicibacterium holsaticum</name>
    <dbReference type="NCBI Taxonomy" id="152142"/>
    <lineage>
        <taxon>Bacteria</taxon>
        <taxon>Bacillati</taxon>
        <taxon>Actinomycetota</taxon>
        <taxon>Actinomycetes</taxon>
        <taxon>Mycobacteriales</taxon>
        <taxon>Mycobacteriaceae</taxon>
        <taxon>Mycolicibacterium</taxon>
    </lineage>
</organism>
<dbReference type="Pfam" id="PF01740">
    <property type="entry name" value="STAS"/>
    <property type="match status" value="1"/>
</dbReference>
<dbReference type="Gene3D" id="3.30.750.24">
    <property type="entry name" value="STAS domain"/>
    <property type="match status" value="1"/>
</dbReference>
<proteinExistence type="predicted"/>
<protein>
    <submittedName>
        <fullName evidence="3">Anti-anti-sigma factor</fullName>
    </submittedName>
</protein>
<evidence type="ECO:0000256" key="1">
    <source>
        <dbReference type="SAM" id="MobiDB-lite"/>
    </source>
</evidence>
<sequence length="132" mass="14546">MFRPDPQALDRREHHHRAQFSASHHASRVVVTVEGEVDAANSRAMVTYVEAQLVGASHLLVDLRLVDFFGTAGFAALHNINVVCIRNNVTWQLRCGRQVRRLLAVCNPDASLPLEEPQSLLDDVQAGDGALV</sequence>
<dbReference type="InterPro" id="IPR002645">
    <property type="entry name" value="STAS_dom"/>
</dbReference>
<reference evidence="4" key="1">
    <citation type="submission" date="2016-09" db="EMBL/GenBank/DDBJ databases">
        <authorList>
            <person name="Greninger A.L."/>
            <person name="Jerome K.R."/>
            <person name="Mcnair B."/>
            <person name="Wallis C."/>
            <person name="Fang F."/>
        </authorList>
    </citation>
    <scope>NUCLEOTIDE SEQUENCE [LARGE SCALE GENOMIC DNA]</scope>
    <source>
        <strain evidence="4">M7</strain>
    </source>
</reference>
<dbReference type="EMBL" id="MIGZ01000020">
    <property type="protein sequence ID" value="ODQ95331.1"/>
    <property type="molecule type" value="Genomic_DNA"/>
</dbReference>
<dbReference type="OrthoDB" id="3697150at2"/>
<dbReference type="InterPro" id="IPR036513">
    <property type="entry name" value="STAS_dom_sf"/>
</dbReference>
<dbReference type="CDD" id="cd07043">
    <property type="entry name" value="STAS_anti-anti-sigma_factors"/>
    <property type="match status" value="1"/>
</dbReference>